<evidence type="ECO:0000256" key="3">
    <source>
        <dbReference type="ARBA" id="ARBA00023004"/>
    </source>
</evidence>
<keyword evidence="6" id="KW-1185">Reference proteome</keyword>
<evidence type="ECO:0000256" key="2">
    <source>
        <dbReference type="ARBA" id="ARBA00022723"/>
    </source>
</evidence>
<comment type="similarity">
    <text evidence="1">Belongs to the hemerythrin family.</text>
</comment>
<dbReference type="AlphaFoldDB" id="A0A370NX00"/>
<keyword evidence="2" id="KW-0479">Metal-binding</keyword>
<dbReference type="InterPro" id="IPR012827">
    <property type="entry name" value="Hemerythrin_metal-bd"/>
</dbReference>
<dbReference type="InterPro" id="IPR012312">
    <property type="entry name" value="Hemerythrin-like"/>
</dbReference>
<accession>A0A370NX00</accession>
<gene>
    <name evidence="5" type="ORF">DN412_12165</name>
</gene>
<name>A0A370NX00_9BURK</name>
<dbReference type="PANTHER" id="PTHR37164">
    <property type="entry name" value="BACTERIOHEMERYTHRIN"/>
    <property type="match status" value="1"/>
</dbReference>
<evidence type="ECO:0000313" key="6">
    <source>
        <dbReference type="Proteomes" id="UP000255165"/>
    </source>
</evidence>
<evidence type="ECO:0000313" key="5">
    <source>
        <dbReference type="EMBL" id="RDK10117.1"/>
    </source>
</evidence>
<dbReference type="Proteomes" id="UP000255165">
    <property type="component" value="Unassembled WGS sequence"/>
</dbReference>
<evidence type="ECO:0000259" key="4">
    <source>
        <dbReference type="Pfam" id="PF01814"/>
    </source>
</evidence>
<organism evidence="5 6">
    <name type="scientific">Cupriavidus lacunae</name>
    <dbReference type="NCBI Taxonomy" id="2666307"/>
    <lineage>
        <taxon>Bacteria</taxon>
        <taxon>Pseudomonadati</taxon>
        <taxon>Pseudomonadota</taxon>
        <taxon>Betaproteobacteria</taxon>
        <taxon>Burkholderiales</taxon>
        <taxon>Burkholderiaceae</taxon>
        <taxon>Cupriavidus</taxon>
    </lineage>
</organism>
<dbReference type="Gene3D" id="1.20.120.50">
    <property type="entry name" value="Hemerythrin-like"/>
    <property type="match status" value="1"/>
</dbReference>
<dbReference type="InterPro" id="IPR050669">
    <property type="entry name" value="Hemerythrin"/>
</dbReference>
<dbReference type="SUPFAM" id="SSF47188">
    <property type="entry name" value="Hemerythrin-like"/>
    <property type="match status" value="1"/>
</dbReference>
<comment type="caution">
    <text evidence="5">The sequence shown here is derived from an EMBL/GenBank/DDBJ whole genome shotgun (WGS) entry which is preliminary data.</text>
</comment>
<proteinExistence type="inferred from homology"/>
<dbReference type="RefSeq" id="WP_115015586.1">
    <property type="nucleotide sequence ID" value="NZ_QKWJ01000011.1"/>
</dbReference>
<dbReference type="PANTHER" id="PTHR37164:SF1">
    <property type="entry name" value="BACTERIOHEMERYTHRIN"/>
    <property type="match status" value="1"/>
</dbReference>
<sequence length="156" mass="17433">MSAEHVDELAWNDNLLLGYEPMDAVHREFVAQIASLSQCAEEDLADGLARLHEHLKEHFDAEDALMVQHDFPPRDCHIDEHAAVLKSARDVLALVQEGDVAIGRDFVAHLADWFPGHTTHLDSALAHWMVKRLHGGKPVVLRRHMSFDHGAAELSA</sequence>
<reference evidence="6" key="1">
    <citation type="submission" date="2018-06" db="EMBL/GenBank/DDBJ databases">
        <authorList>
            <person name="Feng T."/>
            <person name="Jeon C.O."/>
        </authorList>
    </citation>
    <scope>NUCLEOTIDE SEQUENCE [LARGE SCALE GENOMIC DNA]</scope>
    <source>
        <strain evidence="6">S23</strain>
    </source>
</reference>
<dbReference type="CDD" id="cd12107">
    <property type="entry name" value="Hemerythrin"/>
    <property type="match status" value="1"/>
</dbReference>
<dbReference type="NCBIfam" id="TIGR02481">
    <property type="entry name" value="hemeryth_dom"/>
    <property type="match status" value="1"/>
</dbReference>
<evidence type="ECO:0000256" key="1">
    <source>
        <dbReference type="ARBA" id="ARBA00010587"/>
    </source>
</evidence>
<protein>
    <submittedName>
        <fullName evidence="5">Hemerythrin</fullName>
    </submittedName>
</protein>
<dbReference type="InterPro" id="IPR035938">
    <property type="entry name" value="Hemerythrin-like_sf"/>
</dbReference>
<dbReference type="EMBL" id="QKWJ01000011">
    <property type="protein sequence ID" value="RDK10117.1"/>
    <property type="molecule type" value="Genomic_DNA"/>
</dbReference>
<dbReference type="Pfam" id="PF01814">
    <property type="entry name" value="Hemerythrin"/>
    <property type="match status" value="1"/>
</dbReference>
<dbReference type="GO" id="GO:0046872">
    <property type="term" value="F:metal ion binding"/>
    <property type="evidence" value="ECO:0007669"/>
    <property type="project" value="UniProtKB-KW"/>
</dbReference>
<keyword evidence="3" id="KW-0408">Iron</keyword>
<feature type="domain" description="Hemerythrin-like" evidence="4">
    <location>
        <begin position="18"/>
        <end position="121"/>
    </location>
</feature>